<evidence type="ECO:0000256" key="1">
    <source>
        <dbReference type="ARBA" id="ARBA00001946"/>
    </source>
</evidence>
<dbReference type="Pfam" id="PF00483">
    <property type="entry name" value="NTP_transferase"/>
    <property type="match status" value="1"/>
</dbReference>
<evidence type="ECO:0000313" key="13">
    <source>
        <dbReference type="Proteomes" id="UP001601948"/>
    </source>
</evidence>
<comment type="catalytic activity">
    <reaction evidence="9 10">
        <text>dTTP + alpha-D-glucose 1-phosphate + H(+) = dTDP-alpha-D-glucose + diphosphate</text>
        <dbReference type="Rhea" id="RHEA:15225"/>
        <dbReference type="ChEBI" id="CHEBI:15378"/>
        <dbReference type="ChEBI" id="CHEBI:33019"/>
        <dbReference type="ChEBI" id="CHEBI:37568"/>
        <dbReference type="ChEBI" id="CHEBI:57477"/>
        <dbReference type="ChEBI" id="CHEBI:58601"/>
        <dbReference type="EC" id="2.7.7.24"/>
    </reaction>
</comment>
<name>A0ABW6QJ81_9NOCA</name>
<evidence type="ECO:0000256" key="2">
    <source>
        <dbReference type="ARBA" id="ARBA00010480"/>
    </source>
</evidence>
<keyword evidence="13" id="KW-1185">Reference proteome</keyword>
<proteinExistence type="inferred from homology"/>
<keyword evidence="5 10" id="KW-0808">Transferase</keyword>
<dbReference type="Proteomes" id="UP001601948">
    <property type="component" value="Unassembled WGS sequence"/>
</dbReference>
<evidence type="ECO:0000256" key="4">
    <source>
        <dbReference type="ARBA" id="ARBA00017654"/>
    </source>
</evidence>
<sequence length="290" mass="31811">MRGIILAGGTGSRLHPITRGVSKQLVPVYDKPMVYYPLCTLMLAGIRDILVITTPEDADAFGRLLGDGAQFGLAISYVVQPEPDGLARAFVLGADHIGTDNAALVLGDNIFHGPGLGTSLNRFAGIDGGAVFAYWVSDPTAYGVVEFTEGRAVSIEEKPKTPRSNYAIPGLYFYDNDVVEIARTLKPSARGEYEITDINRAYLEQDRLRVDVLARGTAWLDTGTFDSLLDAANYVRTIEERQGLKIGVPEEVAWRMGYIDDEQLCKLAEPLTRSGYGSYLLDILERGRDW</sequence>
<evidence type="ECO:0000256" key="7">
    <source>
        <dbReference type="ARBA" id="ARBA00022723"/>
    </source>
</evidence>
<accession>A0ABW6QJ81</accession>
<evidence type="ECO:0000256" key="8">
    <source>
        <dbReference type="ARBA" id="ARBA00022842"/>
    </source>
</evidence>
<evidence type="ECO:0000256" key="6">
    <source>
        <dbReference type="ARBA" id="ARBA00022695"/>
    </source>
</evidence>
<evidence type="ECO:0000256" key="10">
    <source>
        <dbReference type="RuleBase" id="RU003706"/>
    </source>
</evidence>
<keyword evidence="7 10" id="KW-0479">Metal-binding</keyword>
<dbReference type="CDD" id="cd02538">
    <property type="entry name" value="G1P_TT_short"/>
    <property type="match status" value="1"/>
</dbReference>
<dbReference type="RefSeq" id="WP_387712112.1">
    <property type="nucleotide sequence ID" value="NZ_JBIAPI010000001.1"/>
</dbReference>
<dbReference type="InterPro" id="IPR005907">
    <property type="entry name" value="G1P_thy_trans_s"/>
</dbReference>
<dbReference type="PANTHER" id="PTHR43532:SF1">
    <property type="entry name" value="GLUCOSE-1-PHOSPHATE THYMIDYLYLTRANSFERASE 1"/>
    <property type="match status" value="1"/>
</dbReference>
<evidence type="ECO:0000256" key="3">
    <source>
        <dbReference type="ARBA" id="ARBA00012461"/>
    </source>
</evidence>
<evidence type="ECO:0000313" key="12">
    <source>
        <dbReference type="EMBL" id="MFF3221249.1"/>
    </source>
</evidence>
<dbReference type="InterPro" id="IPR029044">
    <property type="entry name" value="Nucleotide-diphossugar_trans"/>
</dbReference>
<dbReference type="SUPFAM" id="SSF53448">
    <property type="entry name" value="Nucleotide-diphospho-sugar transferases"/>
    <property type="match status" value="1"/>
</dbReference>
<comment type="caution">
    <text evidence="12">The sequence shown here is derived from an EMBL/GenBank/DDBJ whole genome shotgun (WGS) entry which is preliminary data.</text>
</comment>
<protein>
    <recommendedName>
        <fullName evidence="4 10">Glucose-1-phosphate thymidylyltransferase</fullName>
        <ecNumber evidence="3 10">2.7.7.24</ecNumber>
    </recommendedName>
</protein>
<keyword evidence="6 10" id="KW-0548">Nucleotidyltransferase</keyword>
<dbReference type="InterPro" id="IPR005835">
    <property type="entry name" value="NTP_transferase_dom"/>
</dbReference>
<dbReference type="NCBIfam" id="TIGR01207">
    <property type="entry name" value="rmlA"/>
    <property type="match status" value="1"/>
</dbReference>
<dbReference type="EC" id="2.7.7.24" evidence="3 10"/>
<dbReference type="EMBL" id="JBIAPI010000001">
    <property type="protein sequence ID" value="MFF3221249.1"/>
    <property type="molecule type" value="Genomic_DNA"/>
</dbReference>
<feature type="domain" description="Nucleotidyl transferase" evidence="11">
    <location>
        <begin position="3"/>
        <end position="235"/>
    </location>
</feature>
<evidence type="ECO:0000259" key="11">
    <source>
        <dbReference type="Pfam" id="PF00483"/>
    </source>
</evidence>
<evidence type="ECO:0000256" key="5">
    <source>
        <dbReference type="ARBA" id="ARBA00022679"/>
    </source>
</evidence>
<dbReference type="GO" id="GO:0008879">
    <property type="term" value="F:glucose-1-phosphate thymidylyltransferase activity"/>
    <property type="evidence" value="ECO:0007669"/>
    <property type="project" value="UniProtKB-EC"/>
</dbReference>
<reference evidence="12 13" key="1">
    <citation type="submission" date="2024-10" db="EMBL/GenBank/DDBJ databases">
        <title>The Natural Products Discovery Center: Release of the First 8490 Sequenced Strains for Exploring Actinobacteria Biosynthetic Diversity.</title>
        <authorList>
            <person name="Kalkreuter E."/>
            <person name="Kautsar S.A."/>
            <person name="Yang D."/>
            <person name="Bader C.D."/>
            <person name="Teijaro C.N."/>
            <person name="Fluegel L."/>
            <person name="Davis C.M."/>
            <person name="Simpson J.R."/>
            <person name="Lauterbach L."/>
            <person name="Steele A.D."/>
            <person name="Gui C."/>
            <person name="Meng S."/>
            <person name="Li G."/>
            <person name="Viehrig K."/>
            <person name="Ye F."/>
            <person name="Su P."/>
            <person name="Kiefer A.F."/>
            <person name="Nichols A."/>
            <person name="Cepeda A.J."/>
            <person name="Yan W."/>
            <person name="Fan B."/>
            <person name="Jiang Y."/>
            <person name="Adhikari A."/>
            <person name="Zheng C.-J."/>
            <person name="Schuster L."/>
            <person name="Cowan T.M."/>
            <person name="Smanski M.J."/>
            <person name="Chevrette M.G."/>
            <person name="De Carvalho L.P.S."/>
            <person name="Shen B."/>
        </authorList>
    </citation>
    <scope>NUCLEOTIDE SEQUENCE [LARGE SCALE GENOMIC DNA]</scope>
    <source>
        <strain evidence="12 13">NPDC003040</strain>
    </source>
</reference>
<organism evidence="12 13">
    <name type="scientific">Nocardia suismassiliense</name>
    <dbReference type="NCBI Taxonomy" id="2077092"/>
    <lineage>
        <taxon>Bacteria</taxon>
        <taxon>Bacillati</taxon>
        <taxon>Actinomycetota</taxon>
        <taxon>Actinomycetes</taxon>
        <taxon>Mycobacteriales</taxon>
        <taxon>Nocardiaceae</taxon>
        <taxon>Nocardia</taxon>
    </lineage>
</organism>
<comment type="function">
    <text evidence="10">Catalyzes the formation of dTDP-glucose, from dTTP and glucose 1-phosphate, as well as its pyrophosphorolysis.</text>
</comment>
<comment type="similarity">
    <text evidence="2 10">Belongs to the glucose-1-phosphate thymidylyltransferase family.</text>
</comment>
<evidence type="ECO:0000256" key="9">
    <source>
        <dbReference type="ARBA" id="ARBA00049336"/>
    </source>
</evidence>
<dbReference type="PANTHER" id="PTHR43532">
    <property type="entry name" value="GLUCOSE-1-PHOSPHATE THYMIDYLYLTRANSFERASE"/>
    <property type="match status" value="1"/>
</dbReference>
<gene>
    <name evidence="12" type="primary">rfbA</name>
    <name evidence="12" type="ORF">ACFYV7_00510</name>
</gene>
<keyword evidence="8 10" id="KW-0460">Magnesium</keyword>
<comment type="cofactor">
    <cofactor evidence="1">
        <name>Mg(2+)</name>
        <dbReference type="ChEBI" id="CHEBI:18420"/>
    </cofactor>
</comment>
<dbReference type="Gene3D" id="3.90.550.10">
    <property type="entry name" value="Spore Coat Polysaccharide Biosynthesis Protein SpsA, Chain A"/>
    <property type="match status" value="1"/>
</dbReference>